<evidence type="ECO:0000313" key="6">
    <source>
        <dbReference type="Proteomes" id="UP000460718"/>
    </source>
</evidence>
<evidence type="ECO:0000313" key="7">
    <source>
        <dbReference type="Proteomes" id="UP000486351"/>
    </source>
</evidence>
<dbReference type="Proteomes" id="UP000440367">
    <property type="component" value="Unassembled WGS sequence"/>
</dbReference>
<organism evidence="2 6">
    <name type="scientific">Phytophthora fragariae</name>
    <dbReference type="NCBI Taxonomy" id="53985"/>
    <lineage>
        <taxon>Eukaryota</taxon>
        <taxon>Sar</taxon>
        <taxon>Stramenopiles</taxon>
        <taxon>Oomycota</taxon>
        <taxon>Peronosporomycetes</taxon>
        <taxon>Peronosporales</taxon>
        <taxon>Peronosporaceae</taxon>
        <taxon>Phytophthora</taxon>
    </lineage>
</organism>
<evidence type="ECO:0000313" key="2">
    <source>
        <dbReference type="EMBL" id="KAE9014723.1"/>
    </source>
</evidence>
<dbReference type="EMBL" id="QXFW01000362">
    <property type="protein sequence ID" value="KAE9014723.1"/>
    <property type="molecule type" value="Genomic_DNA"/>
</dbReference>
<dbReference type="AlphaFoldDB" id="A0A6A3LFW6"/>
<evidence type="ECO:0000313" key="4">
    <source>
        <dbReference type="EMBL" id="KAE9346880.1"/>
    </source>
</evidence>
<name>A0A6A3LFW6_9STRA</name>
<protein>
    <submittedName>
        <fullName evidence="2">Uncharacterized protein</fullName>
    </submittedName>
</protein>
<feature type="compositionally biased region" description="Basic and acidic residues" evidence="1">
    <location>
        <begin position="1"/>
        <end position="10"/>
    </location>
</feature>
<proteinExistence type="predicted"/>
<evidence type="ECO:0000256" key="1">
    <source>
        <dbReference type="SAM" id="MobiDB-lite"/>
    </source>
</evidence>
<sequence length="87" mass="8988">MTAAQLRERAYVTGTQSPSVSPPTLAAPAQADEPGRLPALQPKRPSISLAWTMLHTAAAPIKVFLLRAGHANKSGGDAASESATIGR</sequence>
<dbReference type="Proteomes" id="UP000460718">
    <property type="component" value="Unassembled WGS sequence"/>
</dbReference>
<evidence type="ECO:0000313" key="3">
    <source>
        <dbReference type="EMBL" id="KAE9243752.1"/>
    </source>
</evidence>
<reference evidence="6 7" key="1">
    <citation type="submission" date="2018-09" db="EMBL/GenBank/DDBJ databases">
        <title>Genomic investigation of the strawberry pathogen Phytophthora fragariae indicates pathogenicity is determined by transcriptional variation in three key races.</title>
        <authorList>
            <person name="Adams T.M."/>
            <person name="Armitage A.D."/>
            <person name="Sobczyk M.K."/>
            <person name="Bates H.J."/>
            <person name="Dunwell J.M."/>
            <person name="Nellist C.F."/>
            <person name="Harrison R.J."/>
        </authorList>
    </citation>
    <scope>NUCLEOTIDE SEQUENCE [LARGE SCALE GENOMIC DNA]</scope>
    <source>
        <strain evidence="3 5">BC-1</strain>
        <strain evidence="4 7">NOV-77</strain>
        <strain evidence="2 6">SCRP245</strain>
    </source>
</reference>
<dbReference type="EMBL" id="QXGD01000311">
    <property type="protein sequence ID" value="KAE9243752.1"/>
    <property type="molecule type" value="Genomic_DNA"/>
</dbReference>
<dbReference type="Proteomes" id="UP000486351">
    <property type="component" value="Unassembled WGS sequence"/>
</dbReference>
<evidence type="ECO:0000313" key="5">
    <source>
        <dbReference type="Proteomes" id="UP000440367"/>
    </source>
</evidence>
<gene>
    <name evidence="3" type="ORF">PF002_g8111</name>
    <name evidence="4" type="ORF">PF008_g8073</name>
    <name evidence="2" type="ORF">PF011_g7928</name>
</gene>
<dbReference type="EMBL" id="QXFY01000355">
    <property type="protein sequence ID" value="KAE9346880.1"/>
    <property type="molecule type" value="Genomic_DNA"/>
</dbReference>
<accession>A0A6A3LFW6</accession>
<feature type="region of interest" description="Disordered" evidence="1">
    <location>
        <begin position="1"/>
        <end position="41"/>
    </location>
</feature>
<comment type="caution">
    <text evidence="2">The sequence shown here is derived from an EMBL/GenBank/DDBJ whole genome shotgun (WGS) entry which is preliminary data.</text>
</comment>